<feature type="domain" description="DUF374" evidence="2">
    <location>
        <begin position="60"/>
        <end position="126"/>
    </location>
</feature>
<dbReference type="Pfam" id="PF04028">
    <property type="entry name" value="DUF374"/>
    <property type="match status" value="1"/>
</dbReference>
<name>A0AAU7E8M5_9BACT</name>
<keyword evidence="3" id="KW-0012">Acyltransferase</keyword>
<feature type="transmembrane region" description="Helical" evidence="1">
    <location>
        <begin position="39"/>
        <end position="58"/>
    </location>
</feature>
<dbReference type="AlphaFoldDB" id="A0AAU7E8M5"/>
<feature type="transmembrane region" description="Helical" evidence="1">
    <location>
        <begin position="7"/>
        <end position="24"/>
    </location>
</feature>
<dbReference type="GO" id="GO:0016746">
    <property type="term" value="F:acyltransferase activity"/>
    <property type="evidence" value="ECO:0007669"/>
    <property type="project" value="UniProtKB-KW"/>
</dbReference>
<keyword evidence="1" id="KW-0812">Transmembrane</keyword>
<evidence type="ECO:0000313" key="3">
    <source>
        <dbReference type="EMBL" id="XBJ29772.1"/>
    </source>
</evidence>
<gene>
    <name evidence="3" type="ORF">AAH949_02750</name>
</gene>
<organism evidence="3">
    <name type="scientific">Campylobacter sp. CCS1377</name>
    <dbReference type="NCBI Taxonomy" id="3158229"/>
    <lineage>
        <taxon>Bacteria</taxon>
        <taxon>Pseudomonadati</taxon>
        <taxon>Campylobacterota</taxon>
        <taxon>Epsilonproteobacteria</taxon>
        <taxon>Campylobacterales</taxon>
        <taxon>Campylobacteraceae</taxon>
        <taxon>Campylobacter</taxon>
    </lineage>
</organism>
<accession>A0AAU7E8M5</accession>
<reference evidence="3" key="1">
    <citation type="submission" date="2024-05" db="EMBL/GenBank/DDBJ databases">
        <title>Campylobacter coli isolated from environmental waters in Slovenia.</title>
        <authorList>
            <person name="Zautner A.E."/>
            <person name="Bunk B."/>
            <person name="Riedel T."/>
            <person name="Sproeer C."/>
        </authorList>
    </citation>
    <scope>NUCLEOTIDE SEQUENCE</scope>
    <source>
        <strain evidence="3">CCS1377</strain>
    </source>
</reference>
<proteinExistence type="predicted"/>
<dbReference type="RefSeq" id="WP_348518917.1">
    <property type="nucleotide sequence ID" value="NZ_CP155620.1"/>
</dbReference>
<dbReference type="CDD" id="cd07983">
    <property type="entry name" value="LPLAT_DUF374-like"/>
    <property type="match status" value="1"/>
</dbReference>
<evidence type="ECO:0000256" key="1">
    <source>
        <dbReference type="SAM" id="Phobius"/>
    </source>
</evidence>
<dbReference type="InterPro" id="IPR007172">
    <property type="entry name" value="DUF374"/>
</dbReference>
<keyword evidence="1" id="KW-0472">Membrane</keyword>
<keyword evidence="1" id="KW-1133">Transmembrane helix</keyword>
<evidence type="ECO:0000259" key="2">
    <source>
        <dbReference type="Pfam" id="PF04028"/>
    </source>
</evidence>
<sequence length="211" mass="24565">MGKSFKYSFLAFGIYILQWLIFLTCKKEYLGQKLDDTPFVILFWHGRLALMPFAFRYFEKKGKKAYVMISHHKDGDLIAKNIEFFKINTIRGSSSKGAISALREAFKVLDKKDDVVITPDGPRGPYHSIADGCIALAQKCKVKILLLNYEASAYWEFKSWDRMILPKPFSKIVYRISEPIEVENLDIDEAKKRIQTNFDMMYQMDGFKNKE</sequence>
<keyword evidence="3" id="KW-0808">Transferase</keyword>
<dbReference type="EMBL" id="CP155620">
    <property type="protein sequence ID" value="XBJ29772.1"/>
    <property type="molecule type" value="Genomic_DNA"/>
</dbReference>
<protein>
    <submittedName>
        <fullName evidence="3">Lysophospholipid acyltransferase family protein</fullName>
    </submittedName>
</protein>